<sequence length="287" mass="31434">MLCITILGMERKEREESIMPISIHNIFIKCLRRIAPFGWHLLLLALTLLMFSSCSGETFTQTFSYDKTPDTFQKTFAIIGRTVLNIDSDAARIHIHRGTTQQVHIQGSKHTAYNDTIIVNYAQQGSIIHITSRINHIEKTNDFDANETSNGDSTYINFDITTPLATDTYIRNVAGTVDIADLSGQQDISTEGGSIDLQCTTLERSSHLETVAGMVTFDGSIAPQSENIFKTTAGSIDATLPSNAPVDVSISSMLGQVQNDFDAPSTSSFTASLHIENTTGSILVHTR</sequence>
<name>A0A8J3I593_9CHLR</name>
<evidence type="ECO:0008006" key="3">
    <source>
        <dbReference type="Google" id="ProtNLM"/>
    </source>
</evidence>
<comment type="caution">
    <text evidence="1">The sequence shown here is derived from an EMBL/GenBank/DDBJ whole genome shotgun (WGS) entry which is preliminary data.</text>
</comment>
<evidence type="ECO:0000313" key="2">
    <source>
        <dbReference type="Proteomes" id="UP000612362"/>
    </source>
</evidence>
<reference evidence="1" key="1">
    <citation type="submission" date="2020-10" db="EMBL/GenBank/DDBJ databases">
        <title>Taxonomic study of unclassified bacteria belonging to the class Ktedonobacteria.</title>
        <authorList>
            <person name="Yabe S."/>
            <person name="Wang C.M."/>
            <person name="Zheng Y."/>
            <person name="Sakai Y."/>
            <person name="Cavaletti L."/>
            <person name="Monciardini P."/>
            <person name="Donadio S."/>
        </authorList>
    </citation>
    <scope>NUCLEOTIDE SEQUENCE</scope>
    <source>
        <strain evidence="1">SOSP1-1</strain>
    </source>
</reference>
<dbReference type="AlphaFoldDB" id="A0A8J3I593"/>
<organism evidence="1 2">
    <name type="scientific">Ktedonospora formicarum</name>
    <dbReference type="NCBI Taxonomy" id="2778364"/>
    <lineage>
        <taxon>Bacteria</taxon>
        <taxon>Bacillati</taxon>
        <taxon>Chloroflexota</taxon>
        <taxon>Ktedonobacteria</taxon>
        <taxon>Ktedonobacterales</taxon>
        <taxon>Ktedonobacteraceae</taxon>
        <taxon>Ktedonospora</taxon>
    </lineage>
</organism>
<keyword evidence="2" id="KW-1185">Reference proteome</keyword>
<protein>
    <recommendedName>
        <fullName evidence="3">Adhesin domain-containing protein</fullName>
    </recommendedName>
</protein>
<gene>
    <name evidence="1" type="ORF">KSX_45500</name>
</gene>
<accession>A0A8J3I593</accession>
<evidence type="ECO:0000313" key="1">
    <source>
        <dbReference type="EMBL" id="GHO46387.1"/>
    </source>
</evidence>
<proteinExistence type="predicted"/>
<dbReference type="Proteomes" id="UP000612362">
    <property type="component" value="Unassembled WGS sequence"/>
</dbReference>
<dbReference type="EMBL" id="BNJF01000002">
    <property type="protein sequence ID" value="GHO46387.1"/>
    <property type="molecule type" value="Genomic_DNA"/>
</dbReference>